<name>A0ACC0AKF3_CATRO</name>
<comment type="caution">
    <text evidence="1">The sequence shown here is derived from an EMBL/GenBank/DDBJ whole genome shotgun (WGS) entry which is preliminary data.</text>
</comment>
<gene>
    <name evidence="1" type="ORF">M9H77_29290</name>
</gene>
<reference evidence="2" key="1">
    <citation type="journal article" date="2023" name="Nat. Plants">
        <title>Single-cell RNA sequencing provides a high-resolution roadmap for understanding the multicellular compartmentation of specialized metabolism.</title>
        <authorList>
            <person name="Sun S."/>
            <person name="Shen X."/>
            <person name="Li Y."/>
            <person name="Li Y."/>
            <person name="Wang S."/>
            <person name="Li R."/>
            <person name="Zhang H."/>
            <person name="Shen G."/>
            <person name="Guo B."/>
            <person name="Wei J."/>
            <person name="Xu J."/>
            <person name="St-Pierre B."/>
            <person name="Chen S."/>
            <person name="Sun C."/>
        </authorList>
    </citation>
    <scope>NUCLEOTIDE SEQUENCE [LARGE SCALE GENOMIC DNA]</scope>
</reference>
<accession>A0ACC0AKF3</accession>
<proteinExistence type="predicted"/>
<organism evidence="1 2">
    <name type="scientific">Catharanthus roseus</name>
    <name type="common">Madagascar periwinkle</name>
    <name type="synonym">Vinca rosea</name>
    <dbReference type="NCBI Taxonomy" id="4058"/>
    <lineage>
        <taxon>Eukaryota</taxon>
        <taxon>Viridiplantae</taxon>
        <taxon>Streptophyta</taxon>
        <taxon>Embryophyta</taxon>
        <taxon>Tracheophyta</taxon>
        <taxon>Spermatophyta</taxon>
        <taxon>Magnoliopsida</taxon>
        <taxon>eudicotyledons</taxon>
        <taxon>Gunneridae</taxon>
        <taxon>Pentapetalae</taxon>
        <taxon>asterids</taxon>
        <taxon>lamiids</taxon>
        <taxon>Gentianales</taxon>
        <taxon>Apocynaceae</taxon>
        <taxon>Rauvolfioideae</taxon>
        <taxon>Vinceae</taxon>
        <taxon>Catharanthinae</taxon>
        <taxon>Catharanthus</taxon>
    </lineage>
</organism>
<evidence type="ECO:0000313" key="1">
    <source>
        <dbReference type="EMBL" id="KAI5660497.1"/>
    </source>
</evidence>
<keyword evidence="2" id="KW-1185">Reference proteome</keyword>
<dbReference type="EMBL" id="CM044706">
    <property type="protein sequence ID" value="KAI5660497.1"/>
    <property type="molecule type" value="Genomic_DNA"/>
</dbReference>
<dbReference type="Proteomes" id="UP001060085">
    <property type="component" value="Linkage Group LG06"/>
</dbReference>
<evidence type="ECO:0000313" key="2">
    <source>
        <dbReference type="Proteomes" id="UP001060085"/>
    </source>
</evidence>
<protein>
    <submittedName>
        <fullName evidence="1">Uncharacterized protein</fullName>
    </submittedName>
</protein>
<sequence>MIRSTIFFLFLLLTLISTLNAARSFIPRQPQPPSSSFKINGTQSEKNQGSCSFTVIIRTSCSSPRFTRDRISLSFGDAYGNQVYAPRLDDPRTRTFERCSSDTFHIYGPCTYQICYLYLYRSGRDGWLPYDVTVHGYNTNPVTFYYNVLIPRDIWYGFNHCGRYVTETSSSSSTAAMK</sequence>